<comment type="caution">
    <text evidence="5">The sequence shown here is derived from an EMBL/GenBank/DDBJ whole genome shotgun (WGS) entry which is preliminary data.</text>
</comment>
<dbReference type="EMBL" id="JAINUF010000004">
    <property type="protein sequence ID" value="KAJ8363871.1"/>
    <property type="molecule type" value="Genomic_DNA"/>
</dbReference>
<evidence type="ECO:0000259" key="4">
    <source>
        <dbReference type="Pfam" id="PF00685"/>
    </source>
</evidence>
<evidence type="ECO:0000256" key="3">
    <source>
        <dbReference type="RuleBase" id="RU361155"/>
    </source>
</evidence>
<gene>
    <name evidence="5" type="ORF">SKAU_G00127020</name>
</gene>
<feature type="domain" description="Sulfotransferase" evidence="4">
    <location>
        <begin position="54"/>
        <end position="116"/>
    </location>
</feature>
<evidence type="ECO:0000313" key="6">
    <source>
        <dbReference type="Proteomes" id="UP001152622"/>
    </source>
</evidence>
<keyword evidence="6" id="KW-1185">Reference proteome</keyword>
<accession>A0A9Q1FQ78</accession>
<dbReference type="OrthoDB" id="205623at2759"/>
<name>A0A9Q1FQ78_SYNKA</name>
<dbReference type="EC" id="2.8.2.-" evidence="3"/>
<protein>
    <recommendedName>
        <fullName evidence="3">Sulfotransferase</fullName>
        <ecNumber evidence="3">2.8.2.-</ecNumber>
    </recommendedName>
</protein>
<dbReference type="Proteomes" id="UP001152622">
    <property type="component" value="Chromosome 4"/>
</dbReference>
<evidence type="ECO:0000313" key="5">
    <source>
        <dbReference type="EMBL" id="KAJ8363871.1"/>
    </source>
</evidence>
<dbReference type="SUPFAM" id="SSF52540">
    <property type="entry name" value="P-loop containing nucleoside triphosphate hydrolases"/>
    <property type="match status" value="1"/>
</dbReference>
<comment type="similarity">
    <text evidence="1 3">Belongs to the sulfotransferase 1 family.</text>
</comment>
<dbReference type="InterPro" id="IPR000863">
    <property type="entry name" value="Sulfotransferase_dom"/>
</dbReference>
<dbReference type="GO" id="GO:0008146">
    <property type="term" value="F:sulfotransferase activity"/>
    <property type="evidence" value="ECO:0007669"/>
    <property type="project" value="InterPro"/>
</dbReference>
<dbReference type="AlphaFoldDB" id="A0A9Q1FQ78"/>
<dbReference type="Gene3D" id="3.40.50.300">
    <property type="entry name" value="P-loop containing nucleotide triphosphate hydrolases"/>
    <property type="match status" value="2"/>
</dbReference>
<evidence type="ECO:0000256" key="2">
    <source>
        <dbReference type="ARBA" id="ARBA00022679"/>
    </source>
</evidence>
<reference evidence="5" key="1">
    <citation type="journal article" date="2023" name="Science">
        <title>Genome structures resolve the early diversification of teleost fishes.</title>
        <authorList>
            <person name="Parey E."/>
            <person name="Louis A."/>
            <person name="Montfort J."/>
            <person name="Bouchez O."/>
            <person name="Roques C."/>
            <person name="Iampietro C."/>
            <person name="Lluch J."/>
            <person name="Castinel A."/>
            <person name="Donnadieu C."/>
            <person name="Desvignes T."/>
            <person name="Floi Bucao C."/>
            <person name="Jouanno E."/>
            <person name="Wen M."/>
            <person name="Mejri S."/>
            <person name="Dirks R."/>
            <person name="Jansen H."/>
            <person name="Henkel C."/>
            <person name="Chen W.J."/>
            <person name="Zahm M."/>
            <person name="Cabau C."/>
            <person name="Klopp C."/>
            <person name="Thompson A.W."/>
            <person name="Robinson-Rechavi M."/>
            <person name="Braasch I."/>
            <person name="Lecointre G."/>
            <person name="Bobe J."/>
            <person name="Postlethwait J.H."/>
            <person name="Berthelot C."/>
            <person name="Roest Crollius H."/>
            <person name="Guiguen Y."/>
        </authorList>
    </citation>
    <scope>NUCLEOTIDE SEQUENCE</scope>
    <source>
        <strain evidence="5">WJC10195</strain>
    </source>
</reference>
<evidence type="ECO:0000256" key="1">
    <source>
        <dbReference type="ARBA" id="ARBA00005771"/>
    </source>
</evidence>
<dbReference type="Pfam" id="PF00685">
    <property type="entry name" value="Sulfotransfer_1"/>
    <property type="match status" value="1"/>
</dbReference>
<proteinExistence type="inferred from homology"/>
<dbReference type="InterPro" id="IPR027417">
    <property type="entry name" value="P-loop_NTPase"/>
</dbReference>
<keyword evidence="2 3" id="KW-0808">Transferase</keyword>
<organism evidence="5 6">
    <name type="scientific">Synaphobranchus kaupii</name>
    <name type="common">Kaup's arrowtooth eel</name>
    <dbReference type="NCBI Taxonomy" id="118154"/>
    <lineage>
        <taxon>Eukaryota</taxon>
        <taxon>Metazoa</taxon>
        <taxon>Chordata</taxon>
        <taxon>Craniata</taxon>
        <taxon>Vertebrata</taxon>
        <taxon>Euteleostomi</taxon>
        <taxon>Actinopterygii</taxon>
        <taxon>Neopterygii</taxon>
        <taxon>Teleostei</taxon>
        <taxon>Anguilliformes</taxon>
        <taxon>Synaphobranchidae</taxon>
        <taxon>Synaphobranchus</taxon>
    </lineage>
</organism>
<dbReference type="PANTHER" id="PTHR11783">
    <property type="entry name" value="SULFOTRANSFERASE SULT"/>
    <property type="match status" value="1"/>
</dbReference>
<sequence length="117" mass="13596">MASVLTLPNWDRVPWLGKTRALELNLDQRPSPRIFVSHFQYSMMPKSFYKVKPKDLKESVSKIAHFMGKSLSEEVSAKIADHCTFKNMKQNKMSNYSLVPEEIMDQKKSEFLRKGTL</sequence>